<comment type="caution">
    <text evidence="2">The sequence shown here is derived from an EMBL/GenBank/DDBJ whole genome shotgun (WGS) entry which is preliminary data.</text>
</comment>
<keyword evidence="3" id="KW-1185">Reference proteome</keyword>
<evidence type="ECO:0000256" key="1">
    <source>
        <dbReference type="SAM" id="MobiDB-lite"/>
    </source>
</evidence>
<evidence type="ECO:0000313" key="2">
    <source>
        <dbReference type="EMBL" id="MCZ4586089.1"/>
    </source>
</evidence>
<dbReference type="Proteomes" id="UP001066327">
    <property type="component" value="Unassembled WGS sequence"/>
</dbReference>
<accession>A0ABT4NFD0</accession>
<feature type="compositionally biased region" description="Polar residues" evidence="1">
    <location>
        <begin position="1"/>
        <end position="10"/>
    </location>
</feature>
<dbReference type="EMBL" id="JAPWIS010000010">
    <property type="protein sequence ID" value="MCZ4586089.1"/>
    <property type="molecule type" value="Genomic_DNA"/>
</dbReference>
<organism evidence="2 3">
    <name type="scientific">Rhodococcus opacus</name>
    <name type="common">Nocardia opaca</name>
    <dbReference type="NCBI Taxonomy" id="37919"/>
    <lineage>
        <taxon>Bacteria</taxon>
        <taxon>Bacillati</taxon>
        <taxon>Actinomycetota</taxon>
        <taxon>Actinomycetes</taxon>
        <taxon>Mycobacteriales</taxon>
        <taxon>Nocardiaceae</taxon>
        <taxon>Rhodococcus</taxon>
    </lineage>
</organism>
<feature type="compositionally biased region" description="Basic and acidic residues" evidence="1">
    <location>
        <begin position="19"/>
        <end position="32"/>
    </location>
</feature>
<gene>
    <name evidence="2" type="ORF">O4328_20765</name>
</gene>
<reference evidence="2" key="1">
    <citation type="submission" date="2022-12" db="EMBL/GenBank/DDBJ databases">
        <authorList>
            <person name="Krivoruchko A.V."/>
            <person name="Elkin A."/>
        </authorList>
    </citation>
    <scope>NUCLEOTIDE SEQUENCE</scope>
    <source>
        <strain evidence="2">IEGM 249</strain>
    </source>
</reference>
<protein>
    <submittedName>
        <fullName evidence="2">Uncharacterized protein</fullName>
    </submittedName>
</protein>
<sequence>MDNDTGITSRTPRRAAPRKAKETGGDLDIRGIGDCVRGRRDEIPRRDAGCFTAHRKRTRRRPQRM</sequence>
<evidence type="ECO:0000313" key="3">
    <source>
        <dbReference type="Proteomes" id="UP001066327"/>
    </source>
</evidence>
<name>A0ABT4NFD0_RHOOP</name>
<proteinExistence type="predicted"/>
<feature type="region of interest" description="Disordered" evidence="1">
    <location>
        <begin position="1"/>
        <end position="32"/>
    </location>
</feature>